<organism evidence="9 10">
    <name type="scientific">Botryobasidium botryosum (strain FD-172 SS1)</name>
    <dbReference type="NCBI Taxonomy" id="930990"/>
    <lineage>
        <taxon>Eukaryota</taxon>
        <taxon>Fungi</taxon>
        <taxon>Dikarya</taxon>
        <taxon>Basidiomycota</taxon>
        <taxon>Agaricomycotina</taxon>
        <taxon>Agaricomycetes</taxon>
        <taxon>Cantharellales</taxon>
        <taxon>Botryobasidiaceae</taxon>
        <taxon>Botryobasidium</taxon>
    </lineage>
</organism>
<feature type="region of interest" description="Disordered" evidence="7">
    <location>
        <begin position="209"/>
        <end position="263"/>
    </location>
</feature>
<keyword evidence="5 8" id="KW-1133">Transmembrane helix</keyword>
<keyword evidence="6 8" id="KW-0472">Membrane</keyword>
<feature type="transmembrane region" description="Helical" evidence="8">
    <location>
        <begin position="268"/>
        <end position="290"/>
    </location>
</feature>
<evidence type="ECO:0000256" key="3">
    <source>
        <dbReference type="ARBA" id="ARBA00022475"/>
    </source>
</evidence>
<dbReference type="Pfam" id="PF02417">
    <property type="entry name" value="Chromate_transp"/>
    <property type="match status" value="2"/>
</dbReference>
<proteinExistence type="inferred from homology"/>
<feature type="compositionally biased region" description="Low complexity" evidence="7">
    <location>
        <begin position="216"/>
        <end position="226"/>
    </location>
</feature>
<evidence type="ECO:0000256" key="6">
    <source>
        <dbReference type="ARBA" id="ARBA00023136"/>
    </source>
</evidence>
<evidence type="ECO:0000313" key="10">
    <source>
        <dbReference type="Proteomes" id="UP000027195"/>
    </source>
</evidence>
<evidence type="ECO:0000256" key="8">
    <source>
        <dbReference type="SAM" id="Phobius"/>
    </source>
</evidence>
<name>A0A067N119_BOTB1</name>
<accession>A0A067N119</accession>
<reference evidence="10" key="1">
    <citation type="journal article" date="2014" name="Proc. Natl. Acad. Sci. U.S.A.">
        <title>Extensive sampling of basidiomycete genomes demonstrates inadequacy of the white-rot/brown-rot paradigm for wood decay fungi.</title>
        <authorList>
            <person name="Riley R."/>
            <person name="Salamov A.A."/>
            <person name="Brown D.W."/>
            <person name="Nagy L.G."/>
            <person name="Floudas D."/>
            <person name="Held B.W."/>
            <person name="Levasseur A."/>
            <person name="Lombard V."/>
            <person name="Morin E."/>
            <person name="Otillar R."/>
            <person name="Lindquist E.A."/>
            <person name="Sun H."/>
            <person name="LaButti K.M."/>
            <person name="Schmutz J."/>
            <person name="Jabbour D."/>
            <person name="Luo H."/>
            <person name="Baker S.E."/>
            <person name="Pisabarro A.G."/>
            <person name="Walton J.D."/>
            <person name="Blanchette R.A."/>
            <person name="Henrissat B."/>
            <person name="Martin F."/>
            <person name="Cullen D."/>
            <person name="Hibbett D.S."/>
            <person name="Grigoriev I.V."/>
        </authorList>
    </citation>
    <scope>NUCLEOTIDE SEQUENCE [LARGE SCALE GENOMIC DNA]</scope>
    <source>
        <strain evidence="10">FD-172 SS1</strain>
    </source>
</reference>
<dbReference type="HOGENOM" id="CLU_018106_0_2_1"/>
<evidence type="ECO:0000256" key="2">
    <source>
        <dbReference type="ARBA" id="ARBA00005262"/>
    </source>
</evidence>
<gene>
    <name evidence="9" type="ORF">BOTBODRAFT_168807</name>
</gene>
<feature type="transmembrane region" description="Helical" evidence="8">
    <location>
        <begin position="336"/>
        <end position="362"/>
    </location>
</feature>
<evidence type="ECO:0000256" key="7">
    <source>
        <dbReference type="SAM" id="MobiDB-lite"/>
    </source>
</evidence>
<dbReference type="InterPro" id="IPR014047">
    <property type="entry name" value="Chr_Tranpt_l_chain"/>
</dbReference>
<comment type="subcellular location">
    <subcellularLocation>
        <location evidence="1">Cell membrane</location>
        <topology evidence="1">Multi-pass membrane protein</topology>
    </subcellularLocation>
</comment>
<evidence type="ECO:0000256" key="4">
    <source>
        <dbReference type="ARBA" id="ARBA00022692"/>
    </source>
</evidence>
<dbReference type="Proteomes" id="UP000027195">
    <property type="component" value="Unassembled WGS sequence"/>
</dbReference>
<dbReference type="AlphaFoldDB" id="A0A067N119"/>
<feature type="transmembrane region" description="Helical" evidence="8">
    <location>
        <begin position="83"/>
        <end position="103"/>
    </location>
</feature>
<dbReference type="GO" id="GO:0005886">
    <property type="term" value="C:plasma membrane"/>
    <property type="evidence" value="ECO:0007669"/>
    <property type="project" value="UniProtKB-SubCell"/>
</dbReference>
<dbReference type="PANTHER" id="PTHR33567:SF3">
    <property type="entry name" value="CHROMATE ION TRANSPORTER (EUROFUNG)"/>
    <property type="match status" value="1"/>
</dbReference>
<dbReference type="InterPro" id="IPR003370">
    <property type="entry name" value="Chromate_transpt"/>
</dbReference>
<feature type="transmembrane region" description="Helical" evidence="8">
    <location>
        <begin position="54"/>
        <end position="76"/>
    </location>
</feature>
<dbReference type="GO" id="GO:0015109">
    <property type="term" value="F:chromate transmembrane transporter activity"/>
    <property type="evidence" value="ECO:0007669"/>
    <property type="project" value="InterPro"/>
</dbReference>
<feature type="transmembrane region" description="Helical" evidence="8">
    <location>
        <begin position="466"/>
        <end position="482"/>
    </location>
</feature>
<evidence type="ECO:0000313" key="9">
    <source>
        <dbReference type="EMBL" id="KDQ21559.1"/>
    </source>
</evidence>
<keyword evidence="10" id="KW-1185">Reference proteome</keyword>
<dbReference type="InParanoid" id="A0A067N119"/>
<evidence type="ECO:0008006" key="11">
    <source>
        <dbReference type="Google" id="ProtNLM"/>
    </source>
</evidence>
<protein>
    <recommendedName>
        <fullName evidence="11">Chromate transporter</fullName>
    </recommendedName>
</protein>
<evidence type="ECO:0000256" key="5">
    <source>
        <dbReference type="ARBA" id="ARBA00022989"/>
    </source>
</evidence>
<keyword evidence="3" id="KW-1003">Cell membrane</keyword>
<feature type="transmembrane region" description="Helical" evidence="8">
    <location>
        <begin position="12"/>
        <end position="34"/>
    </location>
</feature>
<dbReference type="EMBL" id="KL198016">
    <property type="protein sequence ID" value="KDQ21559.1"/>
    <property type="molecule type" value="Genomic_DNA"/>
</dbReference>
<feature type="transmembrane region" description="Helical" evidence="8">
    <location>
        <begin position="374"/>
        <end position="395"/>
    </location>
</feature>
<comment type="similarity">
    <text evidence="2">Belongs to the chromate ion transporter (CHR) (TC 2.A.51) family.</text>
</comment>
<feature type="transmembrane region" description="Helical" evidence="8">
    <location>
        <begin position="115"/>
        <end position="138"/>
    </location>
</feature>
<feature type="compositionally biased region" description="Pro residues" evidence="7">
    <location>
        <begin position="227"/>
        <end position="237"/>
    </location>
</feature>
<evidence type="ECO:0000256" key="1">
    <source>
        <dbReference type="ARBA" id="ARBA00004651"/>
    </source>
</evidence>
<dbReference type="PANTHER" id="PTHR33567">
    <property type="entry name" value="CHROMATE ION TRANSPORTER (EUROFUNG)"/>
    <property type="match status" value="1"/>
</dbReference>
<sequence>MHTNLLRNIGEVARKFTLISFTSFGGTAANILYTRRVFVESHNPWLDRQTFDDLFTLGSALPGPSFIQLAFSIALLKGGIVCGILAVIILAAPGAIGMFALAMGVRRFPPVLPSAVNALFSGLNCSAVGLIAVAGYNLATSAAKTPLTKIIVRPVVLVAEVFVTGAIATCYTALWLFPLLVVVSGFTTWGWDVVSLKIRARRARLQQGGDIPLQHPEAPAADAEIPPHCPPAQPPPSESGDEKNTGNDTEAQSSHREHSSSAPKDFGISVRAGLIVLVSTVSAVVALVIVRARIQSPKPLSLVTNFIIAGTITVGGGPVVVPLLKEYTVDPGWVTAHDFLLGFAILQAFPGPVFNLAVYLGALALPSSPFLGGFLGFIGIYTPGILLKLAVLPLYSRFASHQPSRSVLKGFNAAAVGFLWGTLYRLWHVGFLKDDGGSSSLDGDPWWIVVAAGAFVGCQWFRLEPFVVVMGGATAGVLWWAVTKT</sequence>
<dbReference type="OrthoDB" id="2160638at2759"/>
<keyword evidence="4 8" id="KW-0812">Transmembrane</keyword>
<feature type="transmembrane region" description="Helical" evidence="8">
    <location>
        <begin position="302"/>
        <end position="324"/>
    </location>
</feature>
<dbReference type="STRING" id="930990.A0A067N119"/>
<dbReference type="PIRSF" id="PIRSF004810">
    <property type="entry name" value="ChrA"/>
    <property type="match status" value="1"/>
</dbReference>